<dbReference type="Pfam" id="PF03638">
    <property type="entry name" value="TCR"/>
    <property type="match status" value="2"/>
</dbReference>
<feature type="region of interest" description="Disordered" evidence="4">
    <location>
        <begin position="406"/>
        <end position="425"/>
    </location>
</feature>
<gene>
    <name evidence="6" type="ORF">g.17321</name>
</gene>
<dbReference type="EMBL" id="GDKF01001306">
    <property type="protein sequence ID" value="JAT77316.1"/>
    <property type="molecule type" value="Transcribed_RNA"/>
</dbReference>
<proteinExistence type="inferred from homology"/>
<feature type="region of interest" description="Disordered" evidence="4">
    <location>
        <begin position="45"/>
        <end position="82"/>
    </location>
</feature>
<evidence type="ECO:0000259" key="5">
    <source>
        <dbReference type="PROSITE" id="PS51634"/>
    </source>
</evidence>
<dbReference type="SMART" id="SM01114">
    <property type="entry name" value="CXC"/>
    <property type="match status" value="2"/>
</dbReference>
<keyword evidence="3" id="KW-0539">Nucleus</keyword>
<dbReference type="AlphaFoldDB" id="A0A1D2ADM9"/>
<comment type="similarity">
    <text evidence="2">Belongs to the lin-54 family.</text>
</comment>
<dbReference type="GO" id="GO:0006355">
    <property type="term" value="P:regulation of DNA-templated transcription"/>
    <property type="evidence" value="ECO:0007669"/>
    <property type="project" value="TreeGrafter"/>
</dbReference>
<protein>
    <recommendedName>
        <fullName evidence="5">CRC domain-containing protein</fullName>
    </recommendedName>
</protein>
<feature type="domain" description="CRC" evidence="5">
    <location>
        <begin position="542"/>
        <end position="655"/>
    </location>
</feature>
<dbReference type="GO" id="GO:0005634">
    <property type="term" value="C:nucleus"/>
    <property type="evidence" value="ECO:0007669"/>
    <property type="project" value="UniProtKB-SubCell"/>
</dbReference>
<name>A0A1D2ADM9_AUXPR</name>
<feature type="region of interest" description="Disordered" evidence="4">
    <location>
        <begin position="1"/>
        <end position="28"/>
    </location>
</feature>
<feature type="region of interest" description="Disordered" evidence="4">
    <location>
        <begin position="126"/>
        <end position="357"/>
    </location>
</feature>
<feature type="region of interest" description="Disordered" evidence="4">
    <location>
        <begin position="501"/>
        <end position="527"/>
    </location>
</feature>
<evidence type="ECO:0000313" key="6">
    <source>
        <dbReference type="EMBL" id="JAT77316.1"/>
    </source>
</evidence>
<sequence length="898" mass="91137">MARIPEADPLRTPEQPRRAKPITMEAEPSPYTHFVCQLPAISPPRSNHSDGFGAFQPLSSPGPAGFGFGRGPSSHCDDSLSCAGESTTRIDLYGTGMTPAKSAPGDKSSWLASHHSLYQSPRPQLFLESPSKHASPGPHRQRTSPSRRPAPPLASRHGDSSAPAGPRLASPPPRRSFFAALFDNASRASPLRRESTASTGAPTLFGATPPAARRELSFAGMQRPGGNGAAAAPGSHEPREGGLRAAPGGPPSPARQDASLPSQASVKREGGGGEDEEGDGHRTPRHPAAAPPARPISPGLERLMPGPEPGSRSASDVEGAGPGPEATPAFTPRRAAPAFPPPRAASSDEDEREEAAALVHMALPQSPACVSLARGGRGTAGPALLPITQLRREGSGAEAAAVASLSRHLSAPAPPTERQSRLLDSPAVRAASQAAILEAMGGARGAGAGRRRGDEGEGMPLGASAPLPCLRSAGRAQRAAAAGVSAVSRAAARAAGIAAAPRRVQAASGRSQGDRCSPDGTADGASEGMGEALSSLFPFPTGARKCNCKKSKCLKLYCDCFAGNGFCGPACTCVSCANREDNRGAVQQQREAILIRNPNAFDQKIAAVDVESGVQHRRGCNCKKSGCIKKYCECFQAGIACGEHCKCEGCKNCVDNPLRAAAGSQKRGRTSGQARQGAGGETEPGLSGATLDSGSGVDEVLGQAARPGSTGAAPAAAAAGAAPGQQQQQHMVMMPMHMLTGDSSRGPGALGQMGLVPMLWPQGTPAPQFFALQQAHQASYAAVMAAQRAQQAALQQRLLDGLAGPQAAPAAAAPGADRACAAGPLAALDTPVAGMLGAGLLGPSPSPPPGVAMGLPPDFEFGLGGTPRRDGSVAALAADTHLLLDTPLGPEGLLPAPL</sequence>
<accession>A0A1D2ADM9</accession>
<evidence type="ECO:0000256" key="1">
    <source>
        <dbReference type="ARBA" id="ARBA00004123"/>
    </source>
</evidence>
<reference evidence="6" key="1">
    <citation type="submission" date="2015-08" db="EMBL/GenBank/DDBJ databases">
        <authorList>
            <person name="Babu N.S."/>
            <person name="Beckwith C.J."/>
            <person name="Beseler K.G."/>
            <person name="Brison A."/>
            <person name="Carone J.V."/>
            <person name="Caskin T.P."/>
            <person name="Diamond M."/>
            <person name="Durham M.E."/>
            <person name="Foxe J.M."/>
            <person name="Go M."/>
            <person name="Henderson B.A."/>
            <person name="Jones I.B."/>
            <person name="McGettigan J.A."/>
            <person name="Micheletti S.J."/>
            <person name="Nasrallah M.E."/>
            <person name="Ortiz D."/>
            <person name="Piller C.R."/>
            <person name="Privatt S.R."/>
            <person name="Schneider S.L."/>
            <person name="Sharp S."/>
            <person name="Smith T.C."/>
            <person name="Stanton J.D."/>
            <person name="Ullery H.E."/>
            <person name="Wilson R.J."/>
            <person name="Serrano M.G."/>
            <person name="Buck G."/>
            <person name="Lee V."/>
            <person name="Wang Y."/>
            <person name="Carvalho R."/>
            <person name="Voegtly L."/>
            <person name="Shi R."/>
            <person name="Duckworth R."/>
            <person name="Johnson A."/>
            <person name="Loviza R."/>
            <person name="Walstead R."/>
            <person name="Shah Z."/>
            <person name="Kiflezghi M."/>
            <person name="Wade K."/>
            <person name="Ball S.L."/>
            <person name="Bradley K.W."/>
            <person name="Asai D.J."/>
            <person name="Bowman C.A."/>
            <person name="Russell D.A."/>
            <person name="Pope W.H."/>
            <person name="Jacobs-Sera D."/>
            <person name="Hendrix R.W."/>
            <person name="Hatfull G.F."/>
        </authorList>
    </citation>
    <scope>NUCLEOTIDE SEQUENCE</scope>
</reference>
<comment type="subcellular location">
    <subcellularLocation>
        <location evidence="1">Nucleus</location>
    </subcellularLocation>
</comment>
<evidence type="ECO:0000256" key="3">
    <source>
        <dbReference type="ARBA" id="ARBA00023242"/>
    </source>
</evidence>
<dbReference type="PANTHER" id="PTHR12446">
    <property type="entry name" value="TESMIN/TSO1-RELATED"/>
    <property type="match status" value="1"/>
</dbReference>
<feature type="compositionally biased region" description="Low complexity" evidence="4">
    <location>
        <begin position="711"/>
        <end position="728"/>
    </location>
</feature>
<dbReference type="InterPro" id="IPR005172">
    <property type="entry name" value="CRC"/>
</dbReference>
<dbReference type="InterPro" id="IPR033467">
    <property type="entry name" value="Tesmin/TSO1-like_CXC"/>
</dbReference>
<feature type="compositionally biased region" description="Low complexity" evidence="4">
    <location>
        <begin position="326"/>
        <end position="337"/>
    </location>
</feature>
<dbReference type="PANTHER" id="PTHR12446:SF34">
    <property type="entry name" value="PROTEIN LIN-54 HOMOLOG"/>
    <property type="match status" value="1"/>
</dbReference>
<organism evidence="6">
    <name type="scientific">Auxenochlorella protothecoides</name>
    <name type="common">Green microalga</name>
    <name type="synonym">Chlorella protothecoides</name>
    <dbReference type="NCBI Taxonomy" id="3075"/>
    <lineage>
        <taxon>Eukaryota</taxon>
        <taxon>Viridiplantae</taxon>
        <taxon>Chlorophyta</taxon>
        <taxon>core chlorophytes</taxon>
        <taxon>Trebouxiophyceae</taxon>
        <taxon>Chlorellales</taxon>
        <taxon>Chlorellaceae</taxon>
        <taxon>Auxenochlorella</taxon>
    </lineage>
</organism>
<evidence type="ECO:0000256" key="2">
    <source>
        <dbReference type="ARBA" id="ARBA00007267"/>
    </source>
</evidence>
<dbReference type="PROSITE" id="PS51634">
    <property type="entry name" value="CRC"/>
    <property type="match status" value="1"/>
</dbReference>
<feature type="region of interest" description="Disordered" evidence="4">
    <location>
        <begin position="662"/>
        <end position="728"/>
    </location>
</feature>
<evidence type="ECO:0000256" key="4">
    <source>
        <dbReference type="SAM" id="MobiDB-lite"/>
    </source>
</evidence>
<feature type="compositionally biased region" description="Basic and acidic residues" evidence="4">
    <location>
        <begin position="1"/>
        <end position="17"/>
    </location>
</feature>
<feature type="region of interest" description="Disordered" evidence="4">
    <location>
        <begin position="442"/>
        <end position="461"/>
    </location>
</feature>
<dbReference type="InterPro" id="IPR028307">
    <property type="entry name" value="Lin-54_fam"/>
</dbReference>